<keyword evidence="6 7" id="KW-0234">DNA repair</keyword>
<name>A0A7C6AAB4_UNCW3</name>
<keyword evidence="4 7" id="KW-0378">Hydrolase</keyword>
<dbReference type="GO" id="GO:0006284">
    <property type="term" value="P:base-excision repair"/>
    <property type="evidence" value="ECO:0007669"/>
    <property type="project" value="TreeGrafter"/>
</dbReference>
<dbReference type="InterPro" id="IPR036237">
    <property type="entry name" value="Xyl_isomerase-like_sf"/>
</dbReference>
<accession>A0A7C6AAB4</accession>
<dbReference type="HAMAP" id="MF_00152">
    <property type="entry name" value="Nfo"/>
    <property type="match status" value="1"/>
</dbReference>
<evidence type="ECO:0000256" key="6">
    <source>
        <dbReference type="ARBA" id="ARBA00023204"/>
    </source>
</evidence>
<dbReference type="GO" id="GO:0008833">
    <property type="term" value="F:deoxyribonuclease IV (phage-T4-induced) activity"/>
    <property type="evidence" value="ECO:0007669"/>
    <property type="project" value="UniProtKB-UniRule"/>
</dbReference>
<feature type="binding site" evidence="7">
    <location>
        <position position="228"/>
    </location>
    <ligand>
        <name>Zn(2+)</name>
        <dbReference type="ChEBI" id="CHEBI:29105"/>
        <label>3</label>
    </ligand>
</feature>
<feature type="domain" description="Xylose isomerase-like TIM barrel" evidence="8">
    <location>
        <begin position="19"/>
        <end position="263"/>
    </location>
</feature>
<dbReference type="InterPro" id="IPR018246">
    <property type="entry name" value="AP_endonuc_F2_Zn_BS"/>
</dbReference>
<keyword evidence="7" id="KW-0540">Nuclease</keyword>
<keyword evidence="2 7" id="KW-0479">Metal-binding</keyword>
<evidence type="ECO:0000256" key="5">
    <source>
        <dbReference type="ARBA" id="ARBA00022833"/>
    </source>
</evidence>
<feature type="binding site" evidence="7">
    <location>
        <position position="176"/>
    </location>
    <ligand>
        <name>Zn(2+)</name>
        <dbReference type="ChEBI" id="CHEBI:29105"/>
        <label>2</label>
    </ligand>
</feature>
<keyword evidence="5 7" id="KW-0862">Zinc</keyword>
<evidence type="ECO:0000256" key="1">
    <source>
        <dbReference type="ARBA" id="ARBA00005340"/>
    </source>
</evidence>
<sequence>MRFGFHISITGGFSKVGERARQKGCQTIQLFSRNPRGWQYTDLDQKEVLAFKKDVQNLGLSPVFVHMPYLPNLASGEKDLFRKSVASLIEDLKRCEILAIPYLIMHVGKRLQTSEDLALKNVATGINQAFAKVSNRVKLLLENTAGMGSEIGYNFAQLQAIIDMVEDKNRIGVVLDTAHTFEAGYDIATKEGLDKTLKEFDKFVGLKRLFLLHLNDSKTELGSHIDRHWHIGEGKIGKDGFRNIINHPLLKHLPGIMETPRTDDKEDLKNMKTIKSLVAK</sequence>
<evidence type="ECO:0000313" key="9">
    <source>
        <dbReference type="EMBL" id="HHS53012.1"/>
    </source>
</evidence>
<dbReference type="PANTHER" id="PTHR21445:SF0">
    <property type="entry name" value="APURINIC-APYRIMIDINIC ENDONUCLEASE"/>
    <property type="match status" value="1"/>
</dbReference>
<dbReference type="SUPFAM" id="SSF51658">
    <property type="entry name" value="Xylose isomerase-like"/>
    <property type="match status" value="1"/>
</dbReference>
<evidence type="ECO:0000259" key="8">
    <source>
        <dbReference type="Pfam" id="PF01261"/>
    </source>
</evidence>
<dbReference type="GO" id="GO:0003677">
    <property type="term" value="F:DNA binding"/>
    <property type="evidence" value="ECO:0007669"/>
    <property type="project" value="InterPro"/>
</dbReference>
<dbReference type="GO" id="GO:0003906">
    <property type="term" value="F:DNA-(apurinic or apyrimidinic site) endonuclease activity"/>
    <property type="evidence" value="ECO:0007669"/>
    <property type="project" value="TreeGrafter"/>
</dbReference>
<organism evidence="9">
    <name type="scientific">candidate division WOR-3 bacterium</name>
    <dbReference type="NCBI Taxonomy" id="2052148"/>
    <lineage>
        <taxon>Bacteria</taxon>
        <taxon>Bacteria division WOR-3</taxon>
    </lineage>
</organism>
<feature type="binding site" evidence="7">
    <location>
        <position position="179"/>
    </location>
    <ligand>
        <name>Zn(2+)</name>
        <dbReference type="ChEBI" id="CHEBI:29105"/>
        <label>3</label>
    </ligand>
</feature>
<dbReference type="AlphaFoldDB" id="A0A7C6AAB4"/>
<dbReference type="InterPro" id="IPR001719">
    <property type="entry name" value="AP_endonuc_2"/>
</dbReference>
<evidence type="ECO:0000256" key="4">
    <source>
        <dbReference type="ARBA" id="ARBA00022801"/>
    </source>
</evidence>
<feature type="binding site" evidence="7">
    <location>
        <position position="66"/>
    </location>
    <ligand>
        <name>Zn(2+)</name>
        <dbReference type="ChEBI" id="CHEBI:29105"/>
        <label>1</label>
    </ligand>
</feature>
<feature type="binding site" evidence="7">
    <location>
        <position position="213"/>
    </location>
    <ligand>
        <name>Zn(2+)</name>
        <dbReference type="ChEBI" id="CHEBI:29105"/>
        <label>2</label>
    </ligand>
</feature>
<evidence type="ECO:0000256" key="3">
    <source>
        <dbReference type="ARBA" id="ARBA00022763"/>
    </source>
</evidence>
<keyword evidence="7" id="KW-0255">Endonuclease</keyword>
<dbReference type="GO" id="GO:0008081">
    <property type="term" value="F:phosphoric diester hydrolase activity"/>
    <property type="evidence" value="ECO:0007669"/>
    <property type="project" value="TreeGrafter"/>
</dbReference>
<feature type="binding site" evidence="7">
    <location>
        <position position="258"/>
    </location>
    <ligand>
        <name>Zn(2+)</name>
        <dbReference type="ChEBI" id="CHEBI:29105"/>
        <label>2</label>
    </ligand>
</feature>
<dbReference type="PROSITE" id="PS51432">
    <property type="entry name" value="AP_NUCLEASE_F2_4"/>
    <property type="match status" value="1"/>
</dbReference>
<proteinExistence type="inferred from homology"/>
<dbReference type="EMBL" id="DTLI01000219">
    <property type="protein sequence ID" value="HHS53012.1"/>
    <property type="molecule type" value="Genomic_DNA"/>
</dbReference>
<dbReference type="Gene3D" id="3.20.20.150">
    <property type="entry name" value="Divalent-metal-dependent TIM barrel enzymes"/>
    <property type="match status" value="1"/>
</dbReference>
<feature type="binding site" evidence="7">
    <location>
        <position position="142"/>
    </location>
    <ligand>
        <name>Zn(2+)</name>
        <dbReference type="ChEBI" id="CHEBI:29105"/>
        <label>1</label>
    </ligand>
</feature>
<evidence type="ECO:0000256" key="2">
    <source>
        <dbReference type="ARBA" id="ARBA00022723"/>
    </source>
</evidence>
<dbReference type="NCBIfam" id="TIGR00587">
    <property type="entry name" value="nfo"/>
    <property type="match status" value="1"/>
</dbReference>
<feature type="binding site" evidence="7">
    <location>
        <position position="142"/>
    </location>
    <ligand>
        <name>Zn(2+)</name>
        <dbReference type="ChEBI" id="CHEBI:29105"/>
        <label>2</label>
    </ligand>
</feature>
<dbReference type="CDD" id="cd00019">
    <property type="entry name" value="AP2Ec"/>
    <property type="match status" value="1"/>
</dbReference>
<dbReference type="SMART" id="SM00518">
    <property type="entry name" value="AP2Ec"/>
    <property type="match status" value="1"/>
</dbReference>
<feature type="binding site" evidence="7">
    <location>
        <position position="226"/>
    </location>
    <ligand>
        <name>Zn(2+)</name>
        <dbReference type="ChEBI" id="CHEBI:29105"/>
        <label>3</label>
    </ligand>
</feature>
<comment type="catalytic activity">
    <reaction evidence="7">
        <text>Endonucleolytic cleavage to 5'-phosphooligonucleotide end-products.</text>
        <dbReference type="EC" id="3.1.21.2"/>
    </reaction>
</comment>
<dbReference type="GO" id="GO:0008270">
    <property type="term" value="F:zinc ion binding"/>
    <property type="evidence" value="ECO:0007669"/>
    <property type="project" value="UniProtKB-UniRule"/>
</dbReference>
<comment type="similarity">
    <text evidence="1 7">Belongs to the AP endonuclease 2 family.</text>
</comment>
<dbReference type="Pfam" id="PF01261">
    <property type="entry name" value="AP_endonuc_2"/>
    <property type="match status" value="1"/>
</dbReference>
<evidence type="ECO:0000256" key="7">
    <source>
        <dbReference type="HAMAP-Rule" id="MF_00152"/>
    </source>
</evidence>
<comment type="caution">
    <text evidence="9">The sequence shown here is derived from an EMBL/GenBank/DDBJ whole genome shotgun (WGS) entry which is preliminary data.</text>
</comment>
<comment type="cofactor">
    <cofactor evidence="7">
        <name>Zn(2+)</name>
        <dbReference type="ChEBI" id="CHEBI:29105"/>
    </cofactor>
    <text evidence="7">Binds 3 Zn(2+) ions.</text>
</comment>
<reference evidence="9" key="1">
    <citation type="journal article" date="2020" name="mSystems">
        <title>Genome- and Community-Level Interaction Insights into Carbon Utilization and Element Cycling Functions of Hydrothermarchaeota in Hydrothermal Sediment.</title>
        <authorList>
            <person name="Zhou Z."/>
            <person name="Liu Y."/>
            <person name="Xu W."/>
            <person name="Pan J."/>
            <person name="Luo Z.H."/>
            <person name="Li M."/>
        </authorList>
    </citation>
    <scope>NUCLEOTIDE SEQUENCE [LARGE SCALE GENOMIC DNA]</scope>
    <source>
        <strain evidence="9">SpSt-876</strain>
    </source>
</reference>
<dbReference type="PANTHER" id="PTHR21445">
    <property type="entry name" value="ENDONUCLEASE IV ENDODEOXYRIBONUCLEASE IV"/>
    <property type="match status" value="1"/>
</dbReference>
<dbReference type="EC" id="3.1.21.2" evidence="7"/>
<comment type="function">
    <text evidence="7">Endonuclease IV plays a role in DNA repair. It cleaves phosphodiester bonds at apurinic or apyrimidinic (AP) sites, generating a 3'-hydroxyl group and a 5'-terminal sugar phosphate.</text>
</comment>
<protein>
    <recommendedName>
        <fullName evidence="7">Probable endonuclease 4</fullName>
        <ecNumber evidence="7">3.1.21.2</ecNumber>
    </recommendedName>
    <alternativeName>
        <fullName evidence="7">Endodeoxyribonuclease IV</fullName>
    </alternativeName>
    <alternativeName>
        <fullName evidence="7">Endonuclease IV</fullName>
    </alternativeName>
</protein>
<keyword evidence="3 7" id="KW-0227">DNA damage</keyword>
<dbReference type="PROSITE" id="PS00731">
    <property type="entry name" value="AP_NUCLEASE_F2_3"/>
    <property type="match status" value="1"/>
</dbReference>
<feature type="binding site" evidence="7">
    <location>
        <position position="106"/>
    </location>
    <ligand>
        <name>Zn(2+)</name>
        <dbReference type="ChEBI" id="CHEBI:29105"/>
        <label>1</label>
    </ligand>
</feature>
<gene>
    <name evidence="7" type="primary">nfo</name>
    <name evidence="9" type="ORF">ENW73_09220</name>
</gene>
<dbReference type="FunFam" id="3.20.20.150:FF:000001">
    <property type="entry name" value="Probable endonuclease 4"/>
    <property type="match status" value="1"/>
</dbReference>
<dbReference type="InterPro" id="IPR013022">
    <property type="entry name" value="Xyl_isomerase-like_TIM-brl"/>
</dbReference>